<evidence type="ECO:0000313" key="2">
    <source>
        <dbReference type="EMBL" id="WAA08934.1"/>
    </source>
</evidence>
<sequence length="285" mass="33705">MSFGEIFREIRLSRGYSIESLADEVVSKSTISRFERLESDITFEKLIHLLEKLKISMNEFFYLSMKKNPKTHALELLPKVILSNDLEILKQLVEDEWKKYNNTTDLYAKLTAIVLEKHYKNLTEKNVDYDDHLTFLTDYFFRCDLWTQFDLVLFGNAMGYIPVETSIVISKELVKKSERFYKNRQSFETIINIIENMVFVCLKHQRLSDAGEFIKILENFHLDESDLLERVIIKFFKGLYLSEKGERKRGEKMAKEALLAMKLAGSINLERVYREYFNEIAHSKE</sequence>
<dbReference type="InterPro" id="IPR010057">
    <property type="entry name" value="Transcription_activator_Rgg_C"/>
</dbReference>
<dbReference type="PANTHER" id="PTHR37038:SF12">
    <property type="entry name" value="TRANSCRIPTIONAL REGULATOR"/>
    <property type="match status" value="1"/>
</dbReference>
<dbReference type="EMBL" id="CP106878">
    <property type="protein sequence ID" value="WAA08934.1"/>
    <property type="molecule type" value="Genomic_DNA"/>
</dbReference>
<dbReference type="Pfam" id="PF21259">
    <property type="entry name" value="Rgg_C"/>
    <property type="match status" value="1"/>
</dbReference>
<accession>A0A9E8LUA2</accession>
<proteinExistence type="predicted"/>
<name>A0A9E8LUA2_9BACI</name>
<keyword evidence="3" id="KW-1185">Reference proteome</keyword>
<dbReference type="Proteomes" id="UP001164718">
    <property type="component" value="Chromosome"/>
</dbReference>
<organism evidence="2 3">
    <name type="scientific">Fervidibacillus albus</name>
    <dbReference type="NCBI Taxonomy" id="2980026"/>
    <lineage>
        <taxon>Bacteria</taxon>
        <taxon>Bacillati</taxon>
        <taxon>Bacillota</taxon>
        <taxon>Bacilli</taxon>
        <taxon>Bacillales</taxon>
        <taxon>Bacillaceae</taxon>
        <taxon>Fervidibacillus</taxon>
    </lineage>
</organism>
<protein>
    <submittedName>
        <fullName evidence="2">Helix-turn-helix domain-containing protein</fullName>
    </submittedName>
</protein>
<dbReference type="KEGG" id="faf:OE104_09985"/>
<dbReference type="NCBIfam" id="TIGR01716">
    <property type="entry name" value="RGG_Cterm"/>
    <property type="match status" value="1"/>
</dbReference>
<dbReference type="Gene3D" id="1.25.40.10">
    <property type="entry name" value="Tetratricopeptide repeat domain"/>
    <property type="match status" value="1"/>
</dbReference>
<dbReference type="InterPro" id="IPR011990">
    <property type="entry name" value="TPR-like_helical_dom_sf"/>
</dbReference>
<dbReference type="GO" id="GO:0003677">
    <property type="term" value="F:DNA binding"/>
    <property type="evidence" value="ECO:0007669"/>
    <property type="project" value="InterPro"/>
</dbReference>
<gene>
    <name evidence="2" type="ORF">OE104_09985</name>
</gene>
<dbReference type="InterPro" id="IPR010982">
    <property type="entry name" value="Lambda_DNA-bd_dom_sf"/>
</dbReference>
<dbReference type="PROSITE" id="PS50943">
    <property type="entry name" value="HTH_CROC1"/>
    <property type="match status" value="1"/>
</dbReference>
<reference evidence="2" key="1">
    <citation type="submission" date="2022-09" db="EMBL/GenBank/DDBJ databases">
        <title>Complete Genomes of Fervidibacillus albus and Fervidibacillus halotolerans isolated from tidal flat sediments.</title>
        <authorList>
            <person name="Kwon K.K."/>
            <person name="Yang S.-H."/>
            <person name="Park M.J."/>
            <person name="Oh H.-M."/>
        </authorList>
    </citation>
    <scope>NUCLEOTIDE SEQUENCE</scope>
    <source>
        <strain evidence="2">MEBiC13591</strain>
    </source>
</reference>
<dbReference type="InterPro" id="IPR001387">
    <property type="entry name" value="Cro/C1-type_HTH"/>
</dbReference>
<evidence type="ECO:0000313" key="3">
    <source>
        <dbReference type="Proteomes" id="UP001164718"/>
    </source>
</evidence>
<dbReference type="Pfam" id="PF01381">
    <property type="entry name" value="HTH_3"/>
    <property type="match status" value="1"/>
</dbReference>
<dbReference type="PANTHER" id="PTHR37038">
    <property type="entry name" value="TRANSCRIPTIONAL REGULATOR-RELATED"/>
    <property type="match status" value="1"/>
</dbReference>
<dbReference type="InterPro" id="IPR053163">
    <property type="entry name" value="HTH-type_regulator_Rgg"/>
</dbReference>
<dbReference type="AlphaFoldDB" id="A0A9E8LUA2"/>
<feature type="domain" description="HTH cro/C1-type" evidence="1">
    <location>
        <begin position="7"/>
        <end position="60"/>
    </location>
</feature>
<dbReference type="SUPFAM" id="SSF47413">
    <property type="entry name" value="lambda repressor-like DNA-binding domains"/>
    <property type="match status" value="1"/>
</dbReference>
<dbReference type="RefSeq" id="WP_275416718.1">
    <property type="nucleotide sequence ID" value="NZ_CP106878.1"/>
</dbReference>
<dbReference type="SMART" id="SM00530">
    <property type="entry name" value="HTH_XRE"/>
    <property type="match status" value="1"/>
</dbReference>
<evidence type="ECO:0000259" key="1">
    <source>
        <dbReference type="PROSITE" id="PS50943"/>
    </source>
</evidence>
<dbReference type="CDD" id="cd00093">
    <property type="entry name" value="HTH_XRE"/>
    <property type="match status" value="1"/>
</dbReference>